<dbReference type="GO" id="GO:0006283">
    <property type="term" value="P:transcription-coupled nucleotide-excision repair"/>
    <property type="evidence" value="ECO:0007669"/>
    <property type="project" value="TreeGrafter"/>
</dbReference>
<protein>
    <recommendedName>
        <fullName evidence="12">UV-stimulated scaffold protein A C-terminal domain-containing protein</fullName>
    </recommendedName>
</protein>
<proteinExistence type="inferred from homology"/>
<keyword evidence="3" id="KW-0158">Chromosome</keyword>
<evidence type="ECO:0000256" key="1">
    <source>
        <dbReference type="ARBA" id="ARBA00004286"/>
    </source>
</evidence>
<reference evidence="13" key="1">
    <citation type="submission" date="2021-02" db="EMBL/GenBank/DDBJ databases">
        <authorList>
            <person name="Nowell W R."/>
        </authorList>
    </citation>
    <scope>NUCLEOTIDE SEQUENCE</scope>
</reference>
<evidence type="ECO:0000256" key="8">
    <source>
        <dbReference type="ARBA" id="ARBA00023054"/>
    </source>
</evidence>
<keyword evidence="6" id="KW-0863">Zinc-finger</keyword>
<dbReference type="Pfam" id="PF20867">
    <property type="entry name" value="UVSSA_N"/>
    <property type="match status" value="1"/>
</dbReference>
<dbReference type="GO" id="GO:0009411">
    <property type="term" value="P:response to UV"/>
    <property type="evidence" value="ECO:0007669"/>
    <property type="project" value="InterPro"/>
</dbReference>
<gene>
    <name evidence="13" type="ORF">TIS948_LOCUS4715</name>
</gene>
<evidence type="ECO:0000256" key="11">
    <source>
        <dbReference type="SAM" id="MobiDB-lite"/>
    </source>
</evidence>
<dbReference type="PANTHER" id="PTHR28670">
    <property type="entry name" value="UV-STIMULATED SCAFFOLD PROTEIN A"/>
    <property type="match status" value="1"/>
</dbReference>
<comment type="similarity">
    <text evidence="2">Belongs to the UVSSA family.</text>
</comment>
<dbReference type="InterPro" id="IPR018610">
    <property type="entry name" value="UVSSA"/>
</dbReference>
<keyword evidence="4" id="KW-0479">Metal-binding</keyword>
<keyword evidence="5" id="KW-0227">DNA damage</keyword>
<sequence length="605" mass="70178">MNQVVEQNLSNLVQQLTTSGSKTLNEEKIKQLKQICKQTEVNIEYCYRLLIAQLDKYHSEIRFSTVQIIDQLFNRSQHFRTLLLNDFNCLIDKCLGLTVDNQLPPPNQIAKLLKQFTATCIKKWHEKFGTTYKLLDVSYNYLKNCKYLNFDNVDEPIGITAQLERERNEANQIRLTQKLENATQELNETSNEISSCINQTENCLSLLVSSNMKTSIPTIPTESIEQSNNNDDDDDDDDDDDNDDDFIDVPLGPTKNNDQELLQLLGLGTAGKLNITIDLNERSRSSSLVNVEITDDNRTLVENLHDLYRQLNEVYLSKIQNWMNIFIKVQQNSNGQQTAIAMKRAIDLKNSIQSCLKMVENYRLAPKKSVLPKKTATRLDVQPVNQRSPIESRTTPFITDDEIKYFFHDDSECIKRSFTQPDVQNAFVRPTERDDASESLNYSLLMHKRTFVHELPPIKWKCRAPLGNSKLCERMDRYKCPFHGRIIARDEQGQPVDETLRIQEQEKLTKKRTIPEWQDPEMLEDIRLATGVDLKINQGNKTKKKKKNESGLTELGIEENTPRNRLEKIIFNQSSLKRIGAALDRDERRRNEEKFHHQFNYSLNN</sequence>
<feature type="coiled-coil region" evidence="10">
    <location>
        <begin position="165"/>
        <end position="199"/>
    </location>
</feature>
<dbReference type="InterPro" id="IPR049408">
    <property type="entry name" value="UVSSA_N_a-solenoid_rpt"/>
</dbReference>
<organism evidence="13 14">
    <name type="scientific">Rotaria socialis</name>
    <dbReference type="NCBI Taxonomy" id="392032"/>
    <lineage>
        <taxon>Eukaryota</taxon>
        <taxon>Metazoa</taxon>
        <taxon>Spiralia</taxon>
        <taxon>Gnathifera</taxon>
        <taxon>Rotifera</taxon>
        <taxon>Eurotatoria</taxon>
        <taxon>Bdelloidea</taxon>
        <taxon>Philodinida</taxon>
        <taxon>Philodinidae</taxon>
        <taxon>Rotaria</taxon>
    </lineage>
</organism>
<dbReference type="GO" id="GO:0000993">
    <property type="term" value="F:RNA polymerase II complex binding"/>
    <property type="evidence" value="ECO:0007669"/>
    <property type="project" value="TreeGrafter"/>
</dbReference>
<evidence type="ECO:0000256" key="7">
    <source>
        <dbReference type="ARBA" id="ARBA00022833"/>
    </source>
</evidence>
<dbReference type="GO" id="GO:0005694">
    <property type="term" value="C:chromosome"/>
    <property type="evidence" value="ECO:0007669"/>
    <property type="project" value="UniProtKB-SubCell"/>
</dbReference>
<accession>A0A817MFE4</accession>
<evidence type="ECO:0000256" key="3">
    <source>
        <dbReference type="ARBA" id="ARBA00022454"/>
    </source>
</evidence>
<comment type="caution">
    <text evidence="13">The sequence shown here is derived from an EMBL/GenBank/DDBJ whole genome shotgun (WGS) entry which is preliminary data.</text>
</comment>
<dbReference type="Pfam" id="PF09740">
    <property type="entry name" value="DUF2043"/>
    <property type="match status" value="1"/>
</dbReference>
<dbReference type="GO" id="GO:0008270">
    <property type="term" value="F:zinc ion binding"/>
    <property type="evidence" value="ECO:0007669"/>
    <property type="project" value="UniProtKB-KW"/>
</dbReference>
<evidence type="ECO:0000256" key="9">
    <source>
        <dbReference type="ARBA" id="ARBA00023204"/>
    </source>
</evidence>
<evidence type="ECO:0000256" key="4">
    <source>
        <dbReference type="ARBA" id="ARBA00022723"/>
    </source>
</evidence>
<comment type="subcellular location">
    <subcellularLocation>
        <location evidence="1">Chromosome</location>
    </subcellularLocation>
</comment>
<evidence type="ECO:0000256" key="10">
    <source>
        <dbReference type="SAM" id="Coils"/>
    </source>
</evidence>
<dbReference type="OrthoDB" id="5594015at2759"/>
<evidence type="ECO:0000256" key="5">
    <source>
        <dbReference type="ARBA" id="ARBA00022763"/>
    </source>
</evidence>
<evidence type="ECO:0000256" key="2">
    <source>
        <dbReference type="ARBA" id="ARBA00009240"/>
    </source>
</evidence>
<keyword evidence="7" id="KW-0862">Zinc</keyword>
<dbReference type="AlphaFoldDB" id="A0A817MFE4"/>
<feature type="region of interest" description="Disordered" evidence="11">
    <location>
        <begin position="219"/>
        <end position="255"/>
    </location>
</feature>
<dbReference type="Proteomes" id="UP000663825">
    <property type="component" value="Unassembled WGS sequence"/>
</dbReference>
<dbReference type="InterPro" id="IPR049431">
    <property type="entry name" value="UVSSA_C"/>
</dbReference>
<evidence type="ECO:0000259" key="12">
    <source>
        <dbReference type="Pfam" id="PF09740"/>
    </source>
</evidence>
<dbReference type="EMBL" id="CAJNXB010000530">
    <property type="protein sequence ID" value="CAF3064145.1"/>
    <property type="molecule type" value="Genomic_DNA"/>
</dbReference>
<evidence type="ECO:0000313" key="13">
    <source>
        <dbReference type="EMBL" id="CAF3064145.1"/>
    </source>
</evidence>
<name>A0A817MFE4_9BILA</name>
<dbReference type="PANTHER" id="PTHR28670:SF1">
    <property type="entry name" value="UV-STIMULATED SCAFFOLD PROTEIN A"/>
    <property type="match status" value="1"/>
</dbReference>
<feature type="domain" description="UV-stimulated scaffold protein A C-terminal" evidence="12">
    <location>
        <begin position="422"/>
        <end position="498"/>
    </location>
</feature>
<feature type="compositionally biased region" description="Acidic residues" evidence="11">
    <location>
        <begin position="230"/>
        <end position="247"/>
    </location>
</feature>
<keyword evidence="8 10" id="KW-0175">Coiled coil</keyword>
<keyword evidence="9" id="KW-0234">DNA repair</keyword>
<evidence type="ECO:0000256" key="6">
    <source>
        <dbReference type="ARBA" id="ARBA00022771"/>
    </source>
</evidence>
<evidence type="ECO:0000313" key="14">
    <source>
        <dbReference type="Proteomes" id="UP000663825"/>
    </source>
</evidence>